<evidence type="ECO:0000313" key="4">
    <source>
        <dbReference type="Proteomes" id="UP001139031"/>
    </source>
</evidence>
<organism evidence="3 4">
    <name type="scientific">Nannocystis pusilla</name>
    <dbReference type="NCBI Taxonomy" id="889268"/>
    <lineage>
        <taxon>Bacteria</taxon>
        <taxon>Pseudomonadati</taxon>
        <taxon>Myxococcota</taxon>
        <taxon>Polyangia</taxon>
        <taxon>Nannocystales</taxon>
        <taxon>Nannocystaceae</taxon>
        <taxon>Nannocystis</taxon>
    </lineage>
</organism>
<dbReference type="GO" id="GO:0016301">
    <property type="term" value="F:kinase activity"/>
    <property type="evidence" value="ECO:0007669"/>
    <property type="project" value="UniProtKB-KW"/>
</dbReference>
<accession>A0ABS7TYU1</accession>
<dbReference type="PROSITE" id="PS00107">
    <property type="entry name" value="PROTEIN_KINASE_ATP"/>
    <property type="match status" value="1"/>
</dbReference>
<feature type="domain" description="Protein kinase" evidence="2">
    <location>
        <begin position="19"/>
        <end position="92"/>
    </location>
</feature>
<reference evidence="3" key="1">
    <citation type="submission" date="2021-08" db="EMBL/GenBank/DDBJ databases">
        <authorList>
            <person name="Stevens D.C."/>
        </authorList>
    </citation>
    <scope>NUCLEOTIDE SEQUENCE</scope>
    <source>
        <strain evidence="3">DSM 53165</strain>
    </source>
</reference>
<keyword evidence="3" id="KW-0418">Kinase</keyword>
<feature type="binding site" evidence="1">
    <location>
        <position position="48"/>
    </location>
    <ligand>
        <name>ATP</name>
        <dbReference type="ChEBI" id="CHEBI:30616"/>
    </ligand>
</feature>
<dbReference type="Proteomes" id="UP001139031">
    <property type="component" value="Unassembled WGS sequence"/>
</dbReference>
<dbReference type="InterPro" id="IPR000719">
    <property type="entry name" value="Prot_kinase_dom"/>
</dbReference>
<dbReference type="SUPFAM" id="SSF56112">
    <property type="entry name" value="Protein kinase-like (PK-like)"/>
    <property type="match status" value="1"/>
</dbReference>
<keyword evidence="1" id="KW-0547">Nucleotide-binding</keyword>
<keyword evidence="4" id="KW-1185">Reference proteome</keyword>
<dbReference type="PROSITE" id="PS50011">
    <property type="entry name" value="PROTEIN_KINASE_DOM"/>
    <property type="match status" value="1"/>
</dbReference>
<sequence length="92" mass="10129">MAEAGDRFGLVGTLVADKYFIERVVGEGGFGIVYRAVHRIWDEPVAVKCFTALSNAPVEMREELLEQFVREGKLLTALSSRTTGIVQARDIG</sequence>
<proteinExistence type="predicted"/>
<dbReference type="Gene3D" id="3.30.200.20">
    <property type="entry name" value="Phosphorylase Kinase, domain 1"/>
    <property type="match status" value="1"/>
</dbReference>
<feature type="non-terminal residue" evidence="3">
    <location>
        <position position="92"/>
    </location>
</feature>
<name>A0ABS7TYU1_9BACT</name>
<keyword evidence="1" id="KW-0067">ATP-binding</keyword>
<protein>
    <submittedName>
        <fullName evidence="3">Protein kinase</fullName>
    </submittedName>
</protein>
<dbReference type="InterPro" id="IPR017441">
    <property type="entry name" value="Protein_kinase_ATP_BS"/>
</dbReference>
<evidence type="ECO:0000313" key="3">
    <source>
        <dbReference type="EMBL" id="MBZ5713206.1"/>
    </source>
</evidence>
<dbReference type="InterPro" id="IPR011009">
    <property type="entry name" value="Kinase-like_dom_sf"/>
</dbReference>
<evidence type="ECO:0000259" key="2">
    <source>
        <dbReference type="PROSITE" id="PS50011"/>
    </source>
</evidence>
<keyword evidence="3" id="KW-0808">Transferase</keyword>
<dbReference type="EMBL" id="JAIRAU010000040">
    <property type="protein sequence ID" value="MBZ5713206.1"/>
    <property type="molecule type" value="Genomic_DNA"/>
</dbReference>
<comment type="caution">
    <text evidence="3">The sequence shown here is derived from an EMBL/GenBank/DDBJ whole genome shotgun (WGS) entry which is preliminary data.</text>
</comment>
<evidence type="ECO:0000256" key="1">
    <source>
        <dbReference type="PROSITE-ProRule" id="PRU10141"/>
    </source>
</evidence>
<gene>
    <name evidence="3" type="ORF">K7C98_28560</name>
</gene>